<proteinExistence type="predicted"/>
<dbReference type="PANTHER" id="PTHR31666">
    <property type="entry name" value="PROTEIN CXORF40A-RELATED"/>
    <property type="match status" value="1"/>
</dbReference>
<name>A0A8I3S2T9_CANLF</name>
<evidence type="ECO:0000313" key="2">
    <source>
        <dbReference type="Proteomes" id="UP000805418"/>
    </source>
</evidence>
<accession>A0A8I3S2T9</accession>
<dbReference type="GeneTree" id="ENSGT00390000012182"/>
<dbReference type="InterPro" id="IPR033615">
    <property type="entry name" value="EOLA1/EOLA2"/>
</dbReference>
<reference evidence="1" key="1">
    <citation type="submission" date="2020-03" db="EMBL/GenBank/DDBJ databases">
        <title>Long-read based genome assembly of a Labrador retriever dog.</title>
        <authorList>
            <person name="Eory L."/>
            <person name="Zhang W."/>
            <person name="Schoenebeck J."/>
        </authorList>
    </citation>
    <scope>NUCLEOTIDE SEQUENCE [LARGE SCALE GENOMIC DNA]</scope>
    <source>
        <strain evidence="1">Labrador retriever</strain>
    </source>
</reference>
<dbReference type="OrthoDB" id="2865258at2759"/>
<reference evidence="1" key="3">
    <citation type="submission" date="2025-09" db="UniProtKB">
        <authorList>
            <consortium name="Ensembl"/>
        </authorList>
    </citation>
    <scope>IDENTIFICATION</scope>
    <source>
        <strain evidence="1">Boxer</strain>
    </source>
</reference>
<dbReference type="Ensembl" id="ENSCAFT00845038805.1">
    <property type="protein sequence ID" value="ENSCAFP00845030389.1"/>
    <property type="gene ID" value="ENSCAFG00845022002.1"/>
</dbReference>
<evidence type="ECO:0000313" key="1">
    <source>
        <dbReference type="Ensembl" id="ENSCAFP00845030389.1"/>
    </source>
</evidence>
<organism evidence="1 2">
    <name type="scientific">Canis lupus familiaris</name>
    <name type="common">Dog</name>
    <name type="synonym">Canis familiaris</name>
    <dbReference type="NCBI Taxonomy" id="9615"/>
    <lineage>
        <taxon>Eukaryota</taxon>
        <taxon>Metazoa</taxon>
        <taxon>Chordata</taxon>
        <taxon>Craniata</taxon>
        <taxon>Vertebrata</taxon>
        <taxon>Euteleostomi</taxon>
        <taxon>Mammalia</taxon>
        <taxon>Eutheria</taxon>
        <taxon>Laurasiatheria</taxon>
        <taxon>Carnivora</taxon>
        <taxon>Caniformia</taxon>
        <taxon>Canidae</taxon>
        <taxon>Canis</taxon>
    </lineage>
</organism>
<protein>
    <submittedName>
        <fullName evidence="1">Endothelium and lymphocyte associated ASCH domain 1</fullName>
    </submittedName>
</protein>
<dbReference type="SUPFAM" id="SSF88697">
    <property type="entry name" value="PUA domain-like"/>
    <property type="match status" value="1"/>
</dbReference>
<gene>
    <name evidence="1" type="primary">EOLA1</name>
</gene>
<dbReference type="PANTHER" id="PTHR31666:SF0">
    <property type="entry name" value="PROTEIN EOLA1-RELATED"/>
    <property type="match status" value="1"/>
</dbReference>
<reference evidence="1" key="2">
    <citation type="submission" date="2025-08" db="UniProtKB">
        <authorList>
            <consortium name="Ensembl"/>
        </authorList>
    </citation>
    <scope>IDENTIFICATION</scope>
    <source>
        <strain evidence="1">Boxer</strain>
    </source>
</reference>
<sequence>MQFGCLSFRQPYAGFVLNGVKTVETRWRPVLSGHRNRTIAIHIAHRDWDGATWRELLLQRLGMTPTQIQALLQEGEKYGRGVIADECVRVHTRIGAAETMGGTRDRLWVGVASSLRLLLASGAMPRPHCPGVLGLVDVGDTLLCPADLAPEELLELETQAVLTGLEQKYLTALSNPRWLLEPIPGKGGKDVFQVDIPEHLIPSGQEA</sequence>
<dbReference type="AlphaFoldDB" id="A0A8I3S2T9"/>
<dbReference type="InterPro" id="IPR015947">
    <property type="entry name" value="PUA-like_sf"/>
</dbReference>
<dbReference type="Proteomes" id="UP000805418">
    <property type="component" value="Chromosome X"/>
</dbReference>
<keyword evidence="2" id="KW-1185">Reference proteome</keyword>